<dbReference type="Proteomes" id="UP000664132">
    <property type="component" value="Unassembled WGS sequence"/>
</dbReference>
<sequence length="440" mass="49086">MDPIALATTISALTGVCLKTVGSLNALQANFTNHEQIIKSMCSECTAISASLTKIQSCVLQDITPLDHFQLKGIFDTIITGCRVLFACLEQDLEKLSAEAPAIRSWKPWSSVSKSNGDWDQKRMSRYLADAIMQQGALILLNEFLMIKNADQFHTKRQNNTSTVIQQELATRKLREANPGINIPPTVYGEPGLSRQPVKPVFATTYDQSFAFDNMLVNSEAYRRSMGIPPSAAARSQPSQSSPGPSKPTDVKREKEDSQVTPDDDELPEYTPYPEDSTAPPADEYIPNPRAVFQSYGVPKPIPQDRIPPVHVPDCPSSLPLTTNPSQLNFTLPLKNEQHILVQLHNPNTSSIHYRIKTTSPKRYCVRPNNGAIAAGADINVDFIAVAWDKSMKKPERTEKFMIESLVVKVGENFEWRRDVERRAEEVQRVKIKVELEGEP</sequence>
<evidence type="ECO:0000313" key="8">
    <source>
        <dbReference type="EMBL" id="KAG4422132.1"/>
    </source>
</evidence>
<accession>A0A8H7WC63</accession>
<dbReference type="Pfam" id="PF00635">
    <property type="entry name" value="Motile_Sperm"/>
    <property type="match status" value="1"/>
</dbReference>
<feature type="region of interest" description="Disordered" evidence="6">
    <location>
        <begin position="227"/>
        <end position="287"/>
    </location>
</feature>
<evidence type="ECO:0000256" key="6">
    <source>
        <dbReference type="SAM" id="MobiDB-lite"/>
    </source>
</evidence>
<feature type="domain" description="MSP" evidence="7">
    <location>
        <begin position="320"/>
        <end position="437"/>
    </location>
</feature>
<comment type="subcellular location">
    <subcellularLocation>
        <location evidence="1">Membrane</location>
        <topology evidence="1">Single-pass type IV membrane protein</topology>
    </subcellularLocation>
</comment>
<feature type="compositionally biased region" description="Low complexity" evidence="6">
    <location>
        <begin position="229"/>
        <end position="248"/>
    </location>
</feature>
<dbReference type="Gene3D" id="2.60.40.10">
    <property type="entry name" value="Immunoglobulins"/>
    <property type="match status" value="1"/>
</dbReference>
<evidence type="ECO:0000256" key="2">
    <source>
        <dbReference type="ARBA" id="ARBA00008932"/>
    </source>
</evidence>
<keyword evidence="3" id="KW-0812">Transmembrane</keyword>
<dbReference type="GO" id="GO:0005886">
    <property type="term" value="C:plasma membrane"/>
    <property type="evidence" value="ECO:0007669"/>
    <property type="project" value="TreeGrafter"/>
</dbReference>
<keyword evidence="4" id="KW-1133">Transmembrane helix</keyword>
<dbReference type="InterPro" id="IPR016763">
    <property type="entry name" value="VAP"/>
</dbReference>
<keyword evidence="9" id="KW-1185">Reference proteome</keyword>
<dbReference type="GO" id="GO:0090158">
    <property type="term" value="P:endoplasmic reticulum membrane organization"/>
    <property type="evidence" value="ECO:0007669"/>
    <property type="project" value="TreeGrafter"/>
</dbReference>
<feature type="compositionally biased region" description="Basic and acidic residues" evidence="6">
    <location>
        <begin position="249"/>
        <end position="258"/>
    </location>
</feature>
<proteinExistence type="inferred from homology"/>
<dbReference type="OrthoDB" id="5365701at2759"/>
<keyword evidence="5" id="KW-0472">Membrane</keyword>
<reference evidence="8" key="1">
    <citation type="submission" date="2021-02" db="EMBL/GenBank/DDBJ databases">
        <title>Genome sequence Cadophora malorum strain M34.</title>
        <authorList>
            <person name="Stefanovic E."/>
            <person name="Vu D."/>
            <person name="Scully C."/>
            <person name="Dijksterhuis J."/>
            <person name="Roader J."/>
            <person name="Houbraken J."/>
        </authorList>
    </citation>
    <scope>NUCLEOTIDE SEQUENCE</scope>
    <source>
        <strain evidence="8">M34</strain>
    </source>
</reference>
<protein>
    <recommendedName>
        <fullName evidence="7">MSP domain-containing protein</fullName>
    </recommendedName>
</protein>
<comment type="caution">
    <text evidence="8">The sequence shown here is derived from an EMBL/GenBank/DDBJ whole genome shotgun (WGS) entry which is preliminary data.</text>
</comment>
<dbReference type="GO" id="GO:0061817">
    <property type="term" value="P:endoplasmic reticulum-plasma membrane tethering"/>
    <property type="evidence" value="ECO:0007669"/>
    <property type="project" value="TreeGrafter"/>
</dbReference>
<name>A0A8H7WC63_9HELO</name>
<evidence type="ECO:0000256" key="1">
    <source>
        <dbReference type="ARBA" id="ARBA00004211"/>
    </source>
</evidence>
<dbReference type="AlphaFoldDB" id="A0A8H7WC63"/>
<evidence type="ECO:0000256" key="5">
    <source>
        <dbReference type="ARBA" id="ARBA00023136"/>
    </source>
</evidence>
<dbReference type="GO" id="GO:0005789">
    <property type="term" value="C:endoplasmic reticulum membrane"/>
    <property type="evidence" value="ECO:0007669"/>
    <property type="project" value="InterPro"/>
</dbReference>
<evidence type="ECO:0000256" key="4">
    <source>
        <dbReference type="ARBA" id="ARBA00022989"/>
    </source>
</evidence>
<organism evidence="8 9">
    <name type="scientific">Cadophora malorum</name>
    <dbReference type="NCBI Taxonomy" id="108018"/>
    <lineage>
        <taxon>Eukaryota</taxon>
        <taxon>Fungi</taxon>
        <taxon>Dikarya</taxon>
        <taxon>Ascomycota</taxon>
        <taxon>Pezizomycotina</taxon>
        <taxon>Leotiomycetes</taxon>
        <taxon>Helotiales</taxon>
        <taxon>Ploettnerulaceae</taxon>
        <taxon>Cadophora</taxon>
    </lineage>
</organism>
<dbReference type="PANTHER" id="PTHR10809">
    <property type="entry name" value="VESICLE-ASSOCIATED MEMBRANE PROTEIN-ASSOCIATED PROTEIN"/>
    <property type="match status" value="1"/>
</dbReference>
<evidence type="ECO:0000256" key="3">
    <source>
        <dbReference type="ARBA" id="ARBA00022692"/>
    </source>
</evidence>
<dbReference type="PROSITE" id="PS50202">
    <property type="entry name" value="MSP"/>
    <property type="match status" value="1"/>
</dbReference>
<dbReference type="EMBL" id="JAFJYH010000054">
    <property type="protein sequence ID" value="KAG4422132.1"/>
    <property type="molecule type" value="Genomic_DNA"/>
</dbReference>
<evidence type="ECO:0000313" key="9">
    <source>
        <dbReference type="Proteomes" id="UP000664132"/>
    </source>
</evidence>
<comment type="similarity">
    <text evidence="2">Belongs to the VAMP-associated protein (VAP) (TC 9.B.17) family.</text>
</comment>
<gene>
    <name evidence="8" type="ORF">IFR04_004759</name>
</gene>
<dbReference type="SUPFAM" id="SSF49354">
    <property type="entry name" value="PapD-like"/>
    <property type="match status" value="1"/>
</dbReference>
<dbReference type="PANTHER" id="PTHR10809:SF6">
    <property type="entry name" value="AT11025P-RELATED"/>
    <property type="match status" value="1"/>
</dbReference>
<evidence type="ECO:0000259" key="7">
    <source>
        <dbReference type="PROSITE" id="PS50202"/>
    </source>
</evidence>
<dbReference type="InterPro" id="IPR008962">
    <property type="entry name" value="PapD-like_sf"/>
</dbReference>
<dbReference type="InterPro" id="IPR013783">
    <property type="entry name" value="Ig-like_fold"/>
</dbReference>
<dbReference type="InterPro" id="IPR000535">
    <property type="entry name" value="MSP_dom"/>
</dbReference>